<dbReference type="RefSeq" id="WP_378071120.1">
    <property type="nucleotide sequence ID" value="NZ_JBHSBL010000024.1"/>
</dbReference>
<evidence type="ECO:0000256" key="1">
    <source>
        <dbReference type="SAM" id="MobiDB-lite"/>
    </source>
</evidence>
<proteinExistence type="predicted"/>
<accession>A0ABV8J1S0</accession>
<organism evidence="2 3">
    <name type="scientific">Actinoplanes subglobosus</name>
    <dbReference type="NCBI Taxonomy" id="1547892"/>
    <lineage>
        <taxon>Bacteria</taxon>
        <taxon>Bacillati</taxon>
        <taxon>Actinomycetota</taxon>
        <taxon>Actinomycetes</taxon>
        <taxon>Micromonosporales</taxon>
        <taxon>Micromonosporaceae</taxon>
        <taxon>Actinoplanes</taxon>
    </lineage>
</organism>
<dbReference type="Proteomes" id="UP001595867">
    <property type="component" value="Unassembled WGS sequence"/>
</dbReference>
<feature type="region of interest" description="Disordered" evidence="1">
    <location>
        <begin position="1"/>
        <end position="26"/>
    </location>
</feature>
<protein>
    <recommendedName>
        <fullName evidence="4">DUF1963 domain-containing protein</fullName>
    </recommendedName>
</protein>
<reference evidence="3" key="1">
    <citation type="journal article" date="2019" name="Int. J. Syst. Evol. Microbiol.">
        <title>The Global Catalogue of Microorganisms (GCM) 10K type strain sequencing project: providing services to taxonomists for standard genome sequencing and annotation.</title>
        <authorList>
            <consortium name="The Broad Institute Genomics Platform"/>
            <consortium name="The Broad Institute Genome Sequencing Center for Infectious Disease"/>
            <person name="Wu L."/>
            <person name="Ma J."/>
        </authorList>
    </citation>
    <scope>NUCLEOTIDE SEQUENCE [LARGE SCALE GENOMIC DNA]</scope>
    <source>
        <strain evidence="3">TBRC 5832</strain>
    </source>
</reference>
<gene>
    <name evidence="2" type="ORF">ACFO0C_35340</name>
</gene>
<sequence length="213" mass="23332">MFAIEMSGEPAVAGDRDTVGGRPVLPPDQPWPDCTCGERMVFFFQIDVPAEIPGCGGEHLSVFQCPVHNDAAFGPSRLPERYWETPVGGNTTAFWRILRHRGEDVAAPAADAFLEPRRLVLRDAGPDDEWEFRVGGEPAWAQGEESFTCACGAAMVFLVQIPENFGFPKLPGAPRQPDTFDSNAYGLFLGNMVYLLVCPDRCDTAAAWPVNQN</sequence>
<comment type="caution">
    <text evidence="2">The sequence shown here is derived from an EMBL/GenBank/DDBJ whole genome shotgun (WGS) entry which is preliminary data.</text>
</comment>
<evidence type="ECO:0000313" key="3">
    <source>
        <dbReference type="Proteomes" id="UP001595867"/>
    </source>
</evidence>
<dbReference type="EMBL" id="JBHSBL010000024">
    <property type="protein sequence ID" value="MFC4070234.1"/>
    <property type="molecule type" value="Genomic_DNA"/>
</dbReference>
<keyword evidence="3" id="KW-1185">Reference proteome</keyword>
<name>A0ABV8J1S0_9ACTN</name>
<evidence type="ECO:0008006" key="4">
    <source>
        <dbReference type="Google" id="ProtNLM"/>
    </source>
</evidence>
<dbReference type="Gene3D" id="2.30.320.10">
    <property type="entry name" value="YwqG-like"/>
    <property type="match status" value="1"/>
</dbReference>
<evidence type="ECO:0000313" key="2">
    <source>
        <dbReference type="EMBL" id="MFC4070234.1"/>
    </source>
</evidence>